<keyword evidence="2" id="KW-0067">ATP-binding</keyword>
<reference evidence="2 3" key="1">
    <citation type="submission" date="2015-09" db="EMBL/GenBank/DDBJ databases">
        <authorList>
            <consortium name="Swine Surveillance"/>
        </authorList>
    </citation>
    <scope>NUCLEOTIDE SEQUENCE [LARGE SCALE GENOMIC DNA]</scope>
    <source>
        <strain evidence="2 3">CECT 5294</strain>
    </source>
</reference>
<name>A0A0P1EWZ5_9RHOB</name>
<keyword evidence="2" id="KW-0547">Nucleotide-binding</keyword>
<organism evidence="2 3">
    <name type="scientific">Thalassobacter stenotrophicus</name>
    <dbReference type="NCBI Taxonomy" id="266809"/>
    <lineage>
        <taxon>Bacteria</taxon>
        <taxon>Pseudomonadati</taxon>
        <taxon>Pseudomonadota</taxon>
        <taxon>Alphaproteobacteria</taxon>
        <taxon>Rhodobacterales</taxon>
        <taxon>Roseobacteraceae</taxon>
        <taxon>Thalassobacter</taxon>
    </lineage>
</organism>
<dbReference type="Proteomes" id="UP000051298">
    <property type="component" value="Unassembled WGS sequence"/>
</dbReference>
<evidence type="ECO:0000313" key="3">
    <source>
        <dbReference type="Proteomes" id="UP000051298"/>
    </source>
</evidence>
<sequence length="427" mass="47537">MSITVSEAQAKAISTIRDWYLNRRHQQQILRVFGYAGTGKTTITNLAIQALGLEPMTPGGLGGVLFAAFTGKAMLVMTRKGTPAQTIHSLIYRHSEASPEEIERVTEELAALERDLPRMGPAERGFAQAQIAQLKLRLDHIHEPQFVLNPQSDLRDADLLVLDEVSMVGKQMAEDLMAFGKPILVLGDPGQLPPVKDEGFFVKGEPDVMLSEIHRQAADSPILRLATMARLGQPIPFGAFDENVWKMSRHDVTPAQLLRGGQVICSKNATRRRLNMAMKQAAGFVADYPTGAGEKIICLRNRHDLGLINGMFLTLSDVRAHPHNPRAFRAEIQTEDGDTIAGEQDFWRGEYDDHVLFDPSRHRHEWATRRGLIESSWGYAITCHKAQGDSFETVVVFDEGFGRSAEEYSLWLYTAITRANRGLVILS</sequence>
<feature type="domain" description="UvrD-like helicase C-terminal" evidence="1">
    <location>
        <begin position="378"/>
        <end position="425"/>
    </location>
</feature>
<dbReference type="CDD" id="cd18809">
    <property type="entry name" value="SF1_C_RecD"/>
    <property type="match status" value="1"/>
</dbReference>
<dbReference type="EMBL" id="CYRX01000008">
    <property type="protein sequence ID" value="CUH59080.1"/>
    <property type="molecule type" value="Genomic_DNA"/>
</dbReference>
<dbReference type="Gene3D" id="3.40.50.300">
    <property type="entry name" value="P-loop containing nucleotide triphosphate hydrolases"/>
    <property type="match status" value="2"/>
</dbReference>
<dbReference type="Pfam" id="PF13538">
    <property type="entry name" value="UvrD_C_2"/>
    <property type="match status" value="1"/>
</dbReference>
<keyword evidence="2" id="KW-0378">Hydrolase</keyword>
<evidence type="ECO:0000313" key="2">
    <source>
        <dbReference type="EMBL" id="CUH59080.1"/>
    </source>
</evidence>
<dbReference type="GO" id="GO:0004386">
    <property type="term" value="F:helicase activity"/>
    <property type="evidence" value="ECO:0007669"/>
    <property type="project" value="UniProtKB-KW"/>
</dbReference>
<dbReference type="InterPro" id="IPR027785">
    <property type="entry name" value="UvrD-like_helicase_C"/>
</dbReference>
<dbReference type="SUPFAM" id="SSF52540">
    <property type="entry name" value="P-loop containing nucleoside triphosphate hydrolases"/>
    <property type="match status" value="1"/>
</dbReference>
<dbReference type="InterPro" id="IPR027417">
    <property type="entry name" value="P-loop_NTPase"/>
</dbReference>
<dbReference type="Pfam" id="PF13604">
    <property type="entry name" value="AAA_30"/>
    <property type="match status" value="1"/>
</dbReference>
<protein>
    <submittedName>
        <fullName evidence="2">Helicase, RecD/TraA family</fullName>
    </submittedName>
</protein>
<gene>
    <name evidence="2" type="ORF">THS5294_00361</name>
</gene>
<proteinExistence type="predicted"/>
<dbReference type="RefSeq" id="WP_058122387.1">
    <property type="nucleotide sequence ID" value="NZ_CYRX01000008.1"/>
</dbReference>
<accession>A0A0P1EWZ5</accession>
<dbReference type="AlphaFoldDB" id="A0A0P1EWZ5"/>
<evidence type="ECO:0000259" key="1">
    <source>
        <dbReference type="Pfam" id="PF13538"/>
    </source>
</evidence>
<keyword evidence="2" id="KW-0347">Helicase</keyword>